<sequence>MVQNKYFRYKAVPSGWPEPNKDLDIASEEFDLEAPPPRNGFITKNLYAAFDPSQRGRMRDSKVWSYSKAMEVGKPVESVSVIGKVLKSDNSQFKEGEHVILWSSYTETYSKVSPEDTNGLSDQKVESSRRAQCFEPASGVPFTAYINALGMTGMTAYGSLHEIGTPRKGETIWVSATAGAVGLVVAQVALREGLKVIGSVGDDKKLEHLRELGITECFNYKKEDPRSALKRLAPDGIDIFYDNVGGEQLDIALEHIKVGGRIVACGAISQYNNQPGQGYGVKNTTMMVRKRLRWQGFLVFDQNIMQHSKARDENITKWIQEGSFKSDDHVTDGMDNAVEGFLGMLKGDNLGKAILKISDE</sequence>
<protein>
    <recommendedName>
        <fullName evidence="2">Enoyl reductase (ER) domain-containing protein</fullName>
    </recommendedName>
</protein>
<dbReference type="GO" id="GO:0016628">
    <property type="term" value="F:oxidoreductase activity, acting on the CH-CH group of donors, NAD or NADP as acceptor"/>
    <property type="evidence" value="ECO:0007669"/>
    <property type="project" value="InterPro"/>
</dbReference>
<evidence type="ECO:0000313" key="3">
    <source>
        <dbReference type="EMBL" id="KAK5086949.1"/>
    </source>
</evidence>
<dbReference type="InterPro" id="IPR020843">
    <property type="entry name" value="ER"/>
</dbReference>
<gene>
    <name evidence="3" type="ORF">LTR05_004120</name>
</gene>
<reference evidence="3 4" key="1">
    <citation type="submission" date="2023-08" db="EMBL/GenBank/DDBJ databases">
        <title>Black Yeasts Isolated from many extreme environments.</title>
        <authorList>
            <person name="Coleine C."/>
            <person name="Stajich J.E."/>
            <person name="Selbmann L."/>
        </authorList>
    </citation>
    <scope>NUCLEOTIDE SEQUENCE [LARGE SCALE GENOMIC DNA]</scope>
    <source>
        <strain evidence="3 4">CCFEE 5910</strain>
    </source>
</reference>
<dbReference type="SUPFAM" id="SSF51735">
    <property type="entry name" value="NAD(P)-binding Rossmann-fold domains"/>
    <property type="match status" value="1"/>
</dbReference>
<dbReference type="SUPFAM" id="SSF50129">
    <property type="entry name" value="GroES-like"/>
    <property type="match status" value="1"/>
</dbReference>
<dbReference type="Pfam" id="PF00107">
    <property type="entry name" value="ADH_zinc_N"/>
    <property type="match status" value="1"/>
</dbReference>
<evidence type="ECO:0000256" key="1">
    <source>
        <dbReference type="ARBA" id="ARBA00023002"/>
    </source>
</evidence>
<dbReference type="Gene3D" id="3.90.180.10">
    <property type="entry name" value="Medium-chain alcohol dehydrogenases, catalytic domain"/>
    <property type="match status" value="1"/>
</dbReference>
<keyword evidence="4" id="KW-1185">Reference proteome</keyword>
<dbReference type="InterPro" id="IPR013149">
    <property type="entry name" value="ADH-like_C"/>
</dbReference>
<dbReference type="EMBL" id="JAVRRJ010000003">
    <property type="protein sequence ID" value="KAK5086949.1"/>
    <property type="molecule type" value="Genomic_DNA"/>
</dbReference>
<dbReference type="SMART" id="SM00829">
    <property type="entry name" value="PKS_ER"/>
    <property type="match status" value="1"/>
</dbReference>
<proteinExistence type="predicted"/>
<feature type="domain" description="Enoyl reductase (ER)" evidence="2">
    <location>
        <begin position="18"/>
        <end position="355"/>
    </location>
</feature>
<name>A0AAN7T2D9_9EURO</name>
<evidence type="ECO:0000259" key="2">
    <source>
        <dbReference type="SMART" id="SM00829"/>
    </source>
</evidence>
<dbReference type="PANTHER" id="PTHR43205">
    <property type="entry name" value="PROSTAGLANDIN REDUCTASE"/>
    <property type="match status" value="1"/>
</dbReference>
<evidence type="ECO:0000313" key="4">
    <source>
        <dbReference type="Proteomes" id="UP001309876"/>
    </source>
</evidence>
<dbReference type="InterPro" id="IPR045010">
    <property type="entry name" value="MDR_fam"/>
</dbReference>
<dbReference type="AlphaFoldDB" id="A0AAN7T2D9"/>
<comment type="caution">
    <text evidence="3">The sequence shown here is derived from an EMBL/GenBank/DDBJ whole genome shotgun (WGS) entry which is preliminary data.</text>
</comment>
<dbReference type="InterPro" id="IPR041694">
    <property type="entry name" value="ADH_N_2"/>
</dbReference>
<dbReference type="PANTHER" id="PTHR43205:SF7">
    <property type="entry name" value="PROSTAGLANDIN REDUCTASE 1"/>
    <property type="match status" value="1"/>
</dbReference>
<accession>A0AAN7T2D9</accession>
<dbReference type="Gene3D" id="3.40.50.720">
    <property type="entry name" value="NAD(P)-binding Rossmann-like Domain"/>
    <property type="match status" value="1"/>
</dbReference>
<dbReference type="Proteomes" id="UP001309876">
    <property type="component" value="Unassembled WGS sequence"/>
</dbReference>
<dbReference type="Pfam" id="PF16884">
    <property type="entry name" value="ADH_N_2"/>
    <property type="match status" value="1"/>
</dbReference>
<dbReference type="CDD" id="cd05288">
    <property type="entry name" value="PGDH"/>
    <property type="match status" value="1"/>
</dbReference>
<dbReference type="InterPro" id="IPR036291">
    <property type="entry name" value="NAD(P)-bd_dom_sf"/>
</dbReference>
<organism evidence="3 4">
    <name type="scientific">Lithohypha guttulata</name>
    <dbReference type="NCBI Taxonomy" id="1690604"/>
    <lineage>
        <taxon>Eukaryota</taxon>
        <taxon>Fungi</taxon>
        <taxon>Dikarya</taxon>
        <taxon>Ascomycota</taxon>
        <taxon>Pezizomycotina</taxon>
        <taxon>Eurotiomycetes</taxon>
        <taxon>Chaetothyriomycetidae</taxon>
        <taxon>Chaetothyriales</taxon>
        <taxon>Trichomeriaceae</taxon>
        <taxon>Lithohypha</taxon>
    </lineage>
</organism>
<dbReference type="FunFam" id="3.40.50.720:FF:000121">
    <property type="entry name" value="Prostaglandin reductase 2"/>
    <property type="match status" value="1"/>
</dbReference>
<keyword evidence="1" id="KW-0560">Oxidoreductase</keyword>
<dbReference type="InterPro" id="IPR011032">
    <property type="entry name" value="GroES-like_sf"/>
</dbReference>